<sequence length="241" mass="26752">MNEQWNALAHMVGRLGWAGRNSTCSHLHVVSSGLFQFKRLKQAKSCISSVNGGKKNYTECGSGLHSIDNIINVDFSGKVSSTNVQLFTDGSKTEEHVGAEVAAVQKSLEINTESQRLGNECTVFQAELIGIKMAIDWIISQRKDKTSYGIHVDSQAALHAVANTRTTQPIAVYIRKKMIDLKKTTEMSLIWIKGHSGIKGNERAEYLAKTAARYRNTIQFNSIPLPLSKRLNQNHININII</sequence>
<accession>A0ABQ8SEL9</accession>
<dbReference type="CDD" id="cd09276">
    <property type="entry name" value="Rnase_HI_RT_non_LTR"/>
    <property type="match status" value="1"/>
</dbReference>
<evidence type="ECO:0000256" key="4">
    <source>
        <dbReference type="ARBA" id="ARBA00022722"/>
    </source>
</evidence>
<dbReference type="InterPro" id="IPR050092">
    <property type="entry name" value="RNase_H"/>
</dbReference>
<keyword evidence="4" id="KW-0540">Nuclease</keyword>
<dbReference type="Proteomes" id="UP001148838">
    <property type="component" value="Unassembled WGS sequence"/>
</dbReference>
<protein>
    <recommendedName>
        <fullName evidence="3">ribonuclease H</fullName>
        <ecNumber evidence="3">3.1.26.4</ecNumber>
    </recommendedName>
</protein>
<keyword evidence="10" id="KW-1185">Reference proteome</keyword>
<dbReference type="PANTHER" id="PTHR10642">
    <property type="entry name" value="RIBONUCLEASE H1"/>
    <property type="match status" value="1"/>
</dbReference>
<dbReference type="PROSITE" id="PS50879">
    <property type="entry name" value="RNASE_H_1"/>
    <property type="match status" value="1"/>
</dbReference>
<feature type="domain" description="RNase H type-1" evidence="8">
    <location>
        <begin position="80"/>
        <end position="213"/>
    </location>
</feature>
<comment type="catalytic activity">
    <reaction evidence="1">
        <text>Endonucleolytic cleavage to 5'-phosphomonoester.</text>
        <dbReference type="EC" id="3.1.26.4"/>
    </reaction>
</comment>
<proteinExistence type="inferred from homology"/>
<dbReference type="InterPro" id="IPR012337">
    <property type="entry name" value="RNaseH-like_sf"/>
</dbReference>
<evidence type="ECO:0000256" key="7">
    <source>
        <dbReference type="ARBA" id="ARBA00022801"/>
    </source>
</evidence>
<gene>
    <name evidence="9" type="ORF">ANN_21176</name>
</gene>
<dbReference type="PANTHER" id="PTHR10642:SF26">
    <property type="entry name" value="RIBONUCLEASE H1"/>
    <property type="match status" value="1"/>
</dbReference>
<evidence type="ECO:0000256" key="5">
    <source>
        <dbReference type="ARBA" id="ARBA00022723"/>
    </source>
</evidence>
<evidence type="ECO:0000313" key="9">
    <source>
        <dbReference type="EMBL" id="KAJ4432553.1"/>
    </source>
</evidence>
<evidence type="ECO:0000313" key="10">
    <source>
        <dbReference type="Proteomes" id="UP001148838"/>
    </source>
</evidence>
<name>A0ABQ8SEL9_PERAM</name>
<keyword evidence="7" id="KW-0378">Hydrolase</keyword>
<organism evidence="9 10">
    <name type="scientific">Periplaneta americana</name>
    <name type="common">American cockroach</name>
    <name type="synonym">Blatta americana</name>
    <dbReference type="NCBI Taxonomy" id="6978"/>
    <lineage>
        <taxon>Eukaryota</taxon>
        <taxon>Metazoa</taxon>
        <taxon>Ecdysozoa</taxon>
        <taxon>Arthropoda</taxon>
        <taxon>Hexapoda</taxon>
        <taxon>Insecta</taxon>
        <taxon>Pterygota</taxon>
        <taxon>Neoptera</taxon>
        <taxon>Polyneoptera</taxon>
        <taxon>Dictyoptera</taxon>
        <taxon>Blattodea</taxon>
        <taxon>Blattoidea</taxon>
        <taxon>Blattidae</taxon>
        <taxon>Blattinae</taxon>
        <taxon>Periplaneta</taxon>
    </lineage>
</organism>
<dbReference type="Pfam" id="PF00075">
    <property type="entry name" value="RNase_H"/>
    <property type="match status" value="1"/>
</dbReference>
<comment type="similarity">
    <text evidence="2">Belongs to the RNase H family.</text>
</comment>
<evidence type="ECO:0000256" key="2">
    <source>
        <dbReference type="ARBA" id="ARBA00005300"/>
    </source>
</evidence>
<evidence type="ECO:0000256" key="6">
    <source>
        <dbReference type="ARBA" id="ARBA00022759"/>
    </source>
</evidence>
<dbReference type="EMBL" id="JAJSOF020000029">
    <property type="protein sequence ID" value="KAJ4432553.1"/>
    <property type="molecule type" value="Genomic_DNA"/>
</dbReference>
<evidence type="ECO:0000256" key="3">
    <source>
        <dbReference type="ARBA" id="ARBA00012180"/>
    </source>
</evidence>
<comment type="caution">
    <text evidence="9">The sequence shown here is derived from an EMBL/GenBank/DDBJ whole genome shotgun (WGS) entry which is preliminary data.</text>
</comment>
<keyword evidence="5" id="KW-0479">Metal-binding</keyword>
<dbReference type="EC" id="3.1.26.4" evidence="3"/>
<dbReference type="Gene3D" id="3.30.420.10">
    <property type="entry name" value="Ribonuclease H-like superfamily/Ribonuclease H"/>
    <property type="match status" value="1"/>
</dbReference>
<evidence type="ECO:0000256" key="1">
    <source>
        <dbReference type="ARBA" id="ARBA00000077"/>
    </source>
</evidence>
<dbReference type="InterPro" id="IPR002156">
    <property type="entry name" value="RNaseH_domain"/>
</dbReference>
<reference evidence="9 10" key="1">
    <citation type="journal article" date="2022" name="Allergy">
        <title>Genome assembly and annotation of Periplaneta americana reveal a comprehensive cockroach allergen profile.</title>
        <authorList>
            <person name="Wang L."/>
            <person name="Xiong Q."/>
            <person name="Saelim N."/>
            <person name="Wang L."/>
            <person name="Nong W."/>
            <person name="Wan A.T."/>
            <person name="Shi M."/>
            <person name="Liu X."/>
            <person name="Cao Q."/>
            <person name="Hui J.H.L."/>
            <person name="Sookrung N."/>
            <person name="Leung T.F."/>
            <person name="Tungtrongchitr A."/>
            <person name="Tsui S.K.W."/>
        </authorList>
    </citation>
    <scope>NUCLEOTIDE SEQUENCE [LARGE SCALE GENOMIC DNA]</scope>
    <source>
        <strain evidence="9">PWHHKU_190912</strain>
    </source>
</reference>
<dbReference type="SUPFAM" id="SSF53098">
    <property type="entry name" value="Ribonuclease H-like"/>
    <property type="match status" value="1"/>
</dbReference>
<evidence type="ECO:0000259" key="8">
    <source>
        <dbReference type="PROSITE" id="PS50879"/>
    </source>
</evidence>
<keyword evidence="6" id="KW-0255">Endonuclease</keyword>
<dbReference type="InterPro" id="IPR036397">
    <property type="entry name" value="RNaseH_sf"/>
</dbReference>